<evidence type="ECO:0000256" key="4">
    <source>
        <dbReference type="ARBA" id="ARBA00012483"/>
    </source>
</evidence>
<dbReference type="InterPro" id="IPR044600">
    <property type="entry name" value="ATL1/ATL16-like"/>
</dbReference>
<comment type="catalytic activity">
    <reaction evidence="1">
        <text>S-ubiquitinyl-[E2 ubiquitin-conjugating enzyme]-L-cysteine + [acceptor protein]-L-lysine = [E2 ubiquitin-conjugating enzyme]-L-cysteine + N(6)-ubiquitinyl-[acceptor protein]-L-lysine.</text>
        <dbReference type="EC" id="2.3.2.27"/>
    </reaction>
</comment>
<keyword evidence="9" id="KW-0833">Ubl conjugation pathway</keyword>
<dbReference type="Gene3D" id="3.30.40.10">
    <property type="entry name" value="Zinc/RING finger domain, C3HC4 (zinc finger)"/>
    <property type="match status" value="1"/>
</dbReference>
<sequence>MASMSTTVTSSPQPVVNNYTVTYNLTTSTKFNPSMAIIIVVLMSALFFLGFFSIYVRNCTMADGEEASSGGHNPRPTAQTSSSSRPKGLDKSVVESLPVVHFKDLNLEMQDGNAGLDDGKPPEECRQDVHRECAVCLSEFELEDSLRLLPKCKHVFHLECIDVWFQSHSTCPLCRASLVPKETQHGHDAGEGEDQAESVVIAGEQGRARGGAAFEEAPLEVVVTIDPDDSGEGARESQEDTQCAVPQVESTRSGTTTEGTSSSVESSISRDDQRDTARLALFRNSQSFKKAARGVVAHERAGTSTLSDLETWTSLKSWKAPTPGNEPIHRSTSLDIDGKSMKDVFSSSQVPKLVSRHSVPAAMNLATINLPMESKLGIQRTGSYSGLEFLRTDSMNSGEKALFTGSKPIRSNSEHWLQDLFVGCHQLQLPKVTRLCHKVLILRTENSKVPLCRETQSSWSISNTLPSVCQQ</sequence>
<feature type="region of interest" description="Disordered" evidence="14">
    <location>
        <begin position="65"/>
        <end position="89"/>
    </location>
</feature>
<evidence type="ECO:0000256" key="13">
    <source>
        <dbReference type="PROSITE-ProRule" id="PRU00175"/>
    </source>
</evidence>
<evidence type="ECO:0000256" key="3">
    <source>
        <dbReference type="ARBA" id="ARBA00004906"/>
    </source>
</evidence>
<keyword evidence="7" id="KW-0479">Metal-binding</keyword>
<keyword evidence="18" id="KW-1185">Reference proteome</keyword>
<reference evidence="17" key="1">
    <citation type="submission" date="2024-02" db="EMBL/GenBank/DDBJ databases">
        <authorList>
            <consortium name="ELIXIR-Norway"/>
            <consortium name="Elixir Norway"/>
        </authorList>
    </citation>
    <scope>NUCLEOTIDE SEQUENCE</scope>
</reference>
<evidence type="ECO:0000256" key="5">
    <source>
        <dbReference type="ARBA" id="ARBA00022679"/>
    </source>
</evidence>
<evidence type="ECO:0000256" key="1">
    <source>
        <dbReference type="ARBA" id="ARBA00000900"/>
    </source>
</evidence>
<feature type="compositionally biased region" description="Polar residues" evidence="14">
    <location>
        <begin position="76"/>
        <end position="85"/>
    </location>
</feature>
<dbReference type="PROSITE" id="PS50089">
    <property type="entry name" value="ZF_RING_2"/>
    <property type="match status" value="1"/>
</dbReference>
<evidence type="ECO:0000256" key="10">
    <source>
        <dbReference type="ARBA" id="ARBA00022833"/>
    </source>
</evidence>
<dbReference type="CDD" id="cd16461">
    <property type="entry name" value="RING-H2_EL5-like"/>
    <property type="match status" value="1"/>
</dbReference>
<keyword evidence="10" id="KW-0862">Zinc</keyword>
<keyword evidence="12 15" id="KW-0472">Membrane</keyword>
<evidence type="ECO:0000256" key="2">
    <source>
        <dbReference type="ARBA" id="ARBA00004167"/>
    </source>
</evidence>
<dbReference type="PANTHER" id="PTHR46913">
    <property type="entry name" value="RING-H2 FINGER PROTEIN ATL16"/>
    <property type="match status" value="1"/>
</dbReference>
<protein>
    <recommendedName>
        <fullName evidence="4">RING-type E3 ubiquitin transferase</fullName>
        <ecNumber evidence="4">2.3.2.27</ecNumber>
    </recommendedName>
</protein>
<evidence type="ECO:0000256" key="15">
    <source>
        <dbReference type="SAM" id="Phobius"/>
    </source>
</evidence>
<keyword evidence="6 15" id="KW-0812">Transmembrane</keyword>
<dbReference type="InterPro" id="IPR013083">
    <property type="entry name" value="Znf_RING/FYVE/PHD"/>
</dbReference>
<dbReference type="InterPro" id="IPR001841">
    <property type="entry name" value="Znf_RING"/>
</dbReference>
<keyword evidence="11 15" id="KW-1133">Transmembrane helix</keyword>
<dbReference type="SMART" id="SM00184">
    <property type="entry name" value="RING"/>
    <property type="match status" value="1"/>
</dbReference>
<evidence type="ECO:0000313" key="17">
    <source>
        <dbReference type="EMBL" id="CAK9223709.1"/>
    </source>
</evidence>
<gene>
    <name evidence="17" type="ORF">CSSPTR1EN2_LOCUS16967</name>
</gene>
<evidence type="ECO:0000256" key="9">
    <source>
        <dbReference type="ARBA" id="ARBA00022786"/>
    </source>
</evidence>
<evidence type="ECO:0000256" key="11">
    <source>
        <dbReference type="ARBA" id="ARBA00022989"/>
    </source>
</evidence>
<keyword evidence="8 13" id="KW-0863">Zinc-finger</keyword>
<feature type="region of interest" description="Disordered" evidence="14">
    <location>
        <begin position="226"/>
        <end position="273"/>
    </location>
</feature>
<comment type="subcellular location">
    <subcellularLocation>
        <location evidence="2">Membrane</location>
        <topology evidence="2">Single-pass membrane protein</topology>
    </subcellularLocation>
</comment>
<evidence type="ECO:0000256" key="8">
    <source>
        <dbReference type="ARBA" id="ARBA00022771"/>
    </source>
</evidence>
<organism evidence="17 18">
    <name type="scientific">Sphagnum troendelagicum</name>
    <dbReference type="NCBI Taxonomy" id="128251"/>
    <lineage>
        <taxon>Eukaryota</taxon>
        <taxon>Viridiplantae</taxon>
        <taxon>Streptophyta</taxon>
        <taxon>Embryophyta</taxon>
        <taxon>Bryophyta</taxon>
        <taxon>Sphagnophytina</taxon>
        <taxon>Sphagnopsida</taxon>
        <taxon>Sphagnales</taxon>
        <taxon>Sphagnaceae</taxon>
        <taxon>Sphagnum</taxon>
    </lineage>
</organism>
<dbReference type="EC" id="2.3.2.27" evidence="4"/>
<evidence type="ECO:0000256" key="7">
    <source>
        <dbReference type="ARBA" id="ARBA00022723"/>
    </source>
</evidence>
<dbReference type="PANTHER" id="PTHR46913:SF1">
    <property type="entry name" value="RING-H2 FINGER PROTEIN ATL16"/>
    <property type="match status" value="1"/>
</dbReference>
<accession>A0ABP0UPI9</accession>
<feature type="domain" description="RING-type" evidence="16">
    <location>
        <begin position="133"/>
        <end position="175"/>
    </location>
</feature>
<evidence type="ECO:0000313" key="18">
    <source>
        <dbReference type="Proteomes" id="UP001497512"/>
    </source>
</evidence>
<dbReference type="Proteomes" id="UP001497512">
    <property type="component" value="Chromosome 4"/>
</dbReference>
<dbReference type="EMBL" id="OZ019896">
    <property type="protein sequence ID" value="CAK9223709.1"/>
    <property type="molecule type" value="Genomic_DNA"/>
</dbReference>
<feature type="compositionally biased region" description="Low complexity" evidence="14">
    <location>
        <begin position="248"/>
        <end position="267"/>
    </location>
</feature>
<name>A0ABP0UPI9_9BRYO</name>
<evidence type="ECO:0000256" key="6">
    <source>
        <dbReference type="ARBA" id="ARBA00022692"/>
    </source>
</evidence>
<dbReference type="Pfam" id="PF13639">
    <property type="entry name" value="zf-RING_2"/>
    <property type="match status" value="1"/>
</dbReference>
<comment type="pathway">
    <text evidence="3">Protein modification; protein ubiquitination.</text>
</comment>
<evidence type="ECO:0000259" key="16">
    <source>
        <dbReference type="PROSITE" id="PS50089"/>
    </source>
</evidence>
<evidence type="ECO:0000256" key="14">
    <source>
        <dbReference type="SAM" id="MobiDB-lite"/>
    </source>
</evidence>
<evidence type="ECO:0000256" key="12">
    <source>
        <dbReference type="ARBA" id="ARBA00023136"/>
    </source>
</evidence>
<keyword evidence="5" id="KW-0808">Transferase</keyword>
<proteinExistence type="predicted"/>
<feature type="transmembrane region" description="Helical" evidence="15">
    <location>
        <begin position="35"/>
        <end position="56"/>
    </location>
</feature>
<dbReference type="SUPFAM" id="SSF57850">
    <property type="entry name" value="RING/U-box"/>
    <property type="match status" value="1"/>
</dbReference>